<dbReference type="Pfam" id="PF02518">
    <property type="entry name" value="HATPase_c"/>
    <property type="match status" value="1"/>
</dbReference>
<gene>
    <name evidence="15" type="ORF">Cch02nite_05880</name>
</gene>
<dbReference type="GO" id="GO:0005886">
    <property type="term" value="C:plasma membrane"/>
    <property type="evidence" value="ECO:0007669"/>
    <property type="project" value="UniProtKB-SubCell"/>
</dbReference>
<dbReference type="InterPro" id="IPR005467">
    <property type="entry name" value="His_kinase_dom"/>
</dbReference>
<evidence type="ECO:0000256" key="10">
    <source>
        <dbReference type="ARBA" id="ARBA00023012"/>
    </source>
</evidence>
<comment type="subcellular location">
    <subcellularLocation>
        <location evidence="3">Cell membrane</location>
    </subcellularLocation>
</comment>
<dbReference type="EMBL" id="BONG01000002">
    <property type="protein sequence ID" value="GIF87144.1"/>
    <property type="molecule type" value="Genomic_DNA"/>
</dbReference>
<dbReference type="PANTHER" id="PTHR45436">
    <property type="entry name" value="SENSOR HISTIDINE KINASE YKOH"/>
    <property type="match status" value="1"/>
</dbReference>
<dbReference type="InterPro" id="IPR003594">
    <property type="entry name" value="HATPase_dom"/>
</dbReference>
<dbReference type="AlphaFoldDB" id="A0A8J3K267"/>
<dbReference type="InterPro" id="IPR050428">
    <property type="entry name" value="TCS_sensor_his_kinase"/>
</dbReference>
<dbReference type="PANTHER" id="PTHR45436:SF5">
    <property type="entry name" value="SENSOR HISTIDINE KINASE TRCS"/>
    <property type="match status" value="1"/>
</dbReference>
<keyword evidence="10" id="KW-0902">Two-component regulatory system</keyword>
<evidence type="ECO:0000256" key="4">
    <source>
        <dbReference type="ARBA" id="ARBA00012438"/>
    </source>
</evidence>
<evidence type="ECO:0000256" key="8">
    <source>
        <dbReference type="ARBA" id="ARBA00022777"/>
    </source>
</evidence>
<evidence type="ECO:0000256" key="11">
    <source>
        <dbReference type="ARBA" id="ARBA00023136"/>
    </source>
</evidence>
<keyword evidence="6" id="KW-0808">Transferase</keyword>
<feature type="transmembrane region" description="Helical" evidence="12">
    <location>
        <begin position="171"/>
        <end position="190"/>
    </location>
</feature>
<dbReference type="PRINTS" id="PR00344">
    <property type="entry name" value="BCTRLSENSOR"/>
</dbReference>
<dbReference type="GO" id="GO:0000155">
    <property type="term" value="F:phosphorelay sensor kinase activity"/>
    <property type="evidence" value="ECO:0007669"/>
    <property type="project" value="InterPro"/>
</dbReference>
<comment type="caution">
    <text evidence="15">The sequence shown here is derived from an EMBL/GenBank/DDBJ whole genome shotgun (WGS) entry which is preliminary data.</text>
</comment>
<evidence type="ECO:0000313" key="15">
    <source>
        <dbReference type="EMBL" id="GIF87144.1"/>
    </source>
</evidence>
<feature type="domain" description="Histidine kinase" evidence="13">
    <location>
        <begin position="296"/>
        <end position="516"/>
    </location>
</feature>
<dbReference type="EC" id="2.7.13.3" evidence="4"/>
<dbReference type="FunFam" id="1.10.287.130:FF:000001">
    <property type="entry name" value="Two-component sensor histidine kinase"/>
    <property type="match status" value="1"/>
</dbReference>
<accession>A0A8J3K267</accession>
<evidence type="ECO:0000256" key="9">
    <source>
        <dbReference type="ARBA" id="ARBA00022989"/>
    </source>
</evidence>
<dbReference type="InterPro" id="IPR003660">
    <property type="entry name" value="HAMP_dom"/>
</dbReference>
<dbReference type="CDD" id="cd00075">
    <property type="entry name" value="HATPase"/>
    <property type="match status" value="1"/>
</dbReference>
<evidence type="ECO:0000256" key="12">
    <source>
        <dbReference type="SAM" id="Phobius"/>
    </source>
</evidence>
<dbReference type="Pfam" id="PF00672">
    <property type="entry name" value="HAMP"/>
    <property type="match status" value="1"/>
</dbReference>
<proteinExistence type="predicted"/>
<evidence type="ECO:0000256" key="6">
    <source>
        <dbReference type="ARBA" id="ARBA00022679"/>
    </source>
</evidence>
<evidence type="ECO:0000313" key="16">
    <source>
        <dbReference type="Proteomes" id="UP000619293"/>
    </source>
</evidence>
<evidence type="ECO:0000259" key="13">
    <source>
        <dbReference type="PROSITE" id="PS50109"/>
    </source>
</evidence>
<dbReference type="Gene3D" id="6.10.340.10">
    <property type="match status" value="1"/>
</dbReference>
<keyword evidence="9 12" id="KW-1133">Transmembrane helix</keyword>
<dbReference type="GO" id="GO:0005509">
    <property type="term" value="F:calcium ion binding"/>
    <property type="evidence" value="ECO:0007669"/>
    <property type="project" value="UniProtKB-ARBA"/>
</dbReference>
<dbReference type="SMART" id="SM00388">
    <property type="entry name" value="HisKA"/>
    <property type="match status" value="1"/>
</dbReference>
<dbReference type="SUPFAM" id="SSF55874">
    <property type="entry name" value="ATPase domain of HSP90 chaperone/DNA topoisomerase II/histidine kinase"/>
    <property type="match status" value="1"/>
</dbReference>
<dbReference type="FunFam" id="3.30.565.10:FF:000006">
    <property type="entry name" value="Sensor histidine kinase WalK"/>
    <property type="match status" value="1"/>
</dbReference>
<sequence length="534" mass="57970">MKLPKLTRDQPLRVKLTAYTMLLLVLAIVLIGVASHLAMRRYLTDRVDSDLSGARLLLEDEMSKASRPGTSTEVFLPSDFIIGWEKAAPVPAGDDPWGFEKPPNVTRQDLPQLPPPSELRGRAGDYFTVKARDGAPHWRVMVGELKFRGEPTGVLVVAERTTTIDAAVHRLLWINIYGGAAVLILAAMIGTELVRRSLRPLAAIEKTAKAIAGGDLTQRVPDPEEGCTTPRTEVGSLARALNAMLAQIETAFTARAASETSARAAESIARDAAVAAQVSEGRARRSEERMRRFVADASHELRTPLTTIRGFAELYRQGAARAPEETASLVKRIEDESRRMGLLVDDLLLLARMDQERPLRPAPVELRVLAVEAVQAARVMDPARPIELVVAPDAGHLVVAGDDARLRQVIGNLMSNALAHTPPGTRVQLRLRSEPGQAVLEVADEGPGLDPAQRDRVFERFYRADAARTRRANGHVSTGLGLAIVAALVEAHQGTIEVDSEPGKGAVFRVRMPLVEIDDDADDQSGDPSQQVDA</sequence>
<dbReference type="Pfam" id="PF00512">
    <property type="entry name" value="HisKA"/>
    <property type="match status" value="1"/>
</dbReference>
<name>A0A8J3K267_9ACTN</name>
<keyword evidence="11 12" id="KW-0472">Membrane</keyword>
<dbReference type="SUPFAM" id="SSF47384">
    <property type="entry name" value="Homodimeric domain of signal transducing histidine kinase"/>
    <property type="match status" value="1"/>
</dbReference>
<dbReference type="CDD" id="cd00082">
    <property type="entry name" value="HisKA"/>
    <property type="match status" value="1"/>
</dbReference>
<dbReference type="SMART" id="SM00387">
    <property type="entry name" value="HATPase_c"/>
    <property type="match status" value="1"/>
</dbReference>
<evidence type="ECO:0000259" key="14">
    <source>
        <dbReference type="PROSITE" id="PS50885"/>
    </source>
</evidence>
<keyword evidence="5" id="KW-0597">Phosphoprotein</keyword>
<dbReference type="InterPro" id="IPR004358">
    <property type="entry name" value="Sig_transdc_His_kin-like_C"/>
</dbReference>
<dbReference type="InterPro" id="IPR036097">
    <property type="entry name" value="HisK_dim/P_sf"/>
</dbReference>
<dbReference type="CDD" id="cd06225">
    <property type="entry name" value="HAMP"/>
    <property type="match status" value="1"/>
</dbReference>
<keyword evidence="16" id="KW-1185">Reference proteome</keyword>
<dbReference type="InterPro" id="IPR003661">
    <property type="entry name" value="HisK_dim/P_dom"/>
</dbReference>
<evidence type="ECO:0000256" key="3">
    <source>
        <dbReference type="ARBA" id="ARBA00004236"/>
    </source>
</evidence>
<feature type="transmembrane region" description="Helical" evidence="12">
    <location>
        <begin position="16"/>
        <end position="39"/>
    </location>
</feature>
<organism evidence="15 16">
    <name type="scientific">Catellatospora chokoriensis</name>
    <dbReference type="NCBI Taxonomy" id="310353"/>
    <lineage>
        <taxon>Bacteria</taxon>
        <taxon>Bacillati</taxon>
        <taxon>Actinomycetota</taxon>
        <taxon>Actinomycetes</taxon>
        <taxon>Micromonosporales</taxon>
        <taxon>Micromonosporaceae</taxon>
        <taxon>Catellatospora</taxon>
    </lineage>
</organism>
<evidence type="ECO:0000256" key="2">
    <source>
        <dbReference type="ARBA" id="ARBA00001968"/>
    </source>
</evidence>
<evidence type="ECO:0000256" key="7">
    <source>
        <dbReference type="ARBA" id="ARBA00022692"/>
    </source>
</evidence>
<reference evidence="15 16" key="1">
    <citation type="submission" date="2021-01" db="EMBL/GenBank/DDBJ databases">
        <title>Whole genome shotgun sequence of Catellatospora chokoriensis NBRC 107358.</title>
        <authorList>
            <person name="Komaki H."/>
            <person name="Tamura T."/>
        </authorList>
    </citation>
    <scope>NUCLEOTIDE SEQUENCE [LARGE SCALE GENOMIC DNA]</scope>
    <source>
        <strain evidence="15 16">NBRC 107358</strain>
    </source>
</reference>
<dbReference type="PROSITE" id="PS50109">
    <property type="entry name" value="HIS_KIN"/>
    <property type="match status" value="1"/>
</dbReference>
<dbReference type="Proteomes" id="UP000619293">
    <property type="component" value="Unassembled WGS sequence"/>
</dbReference>
<evidence type="ECO:0000256" key="1">
    <source>
        <dbReference type="ARBA" id="ARBA00000085"/>
    </source>
</evidence>
<keyword evidence="8 15" id="KW-0418">Kinase</keyword>
<dbReference type="SMART" id="SM00304">
    <property type="entry name" value="HAMP"/>
    <property type="match status" value="1"/>
</dbReference>
<dbReference type="Gene3D" id="1.10.287.130">
    <property type="match status" value="1"/>
</dbReference>
<dbReference type="Gene3D" id="3.30.565.10">
    <property type="entry name" value="Histidine kinase-like ATPase, C-terminal domain"/>
    <property type="match status" value="1"/>
</dbReference>
<keyword evidence="7 12" id="KW-0812">Transmembrane</keyword>
<evidence type="ECO:0000256" key="5">
    <source>
        <dbReference type="ARBA" id="ARBA00022553"/>
    </source>
</evidence>
<dbReference type="SUPFAM" id="SSF158472">
    <property type="entry name" value="HAMP domain-like"/>
    <property type="match status" value="1"/>
</dbReference>
<comment type="cofactor">
    <cofactor evidence="2">
        <name>a divalent metal cation</name>
        <dbReference type="ChEBI" id="CHEBI:60240"/>
    </cofactor>
</comment>
<comment type="catalytic activity">
    <reaction evidence="1">
        <text>ATP + protein L-histidine = ADP + protein N-phospho-L-histidine.</text>
        <dbReference type="EC" id="2.7.13.3"/>
    </reaction>
</comment>
<dbReference type="PROSITE" id="PS50885">
    <property type="entry name" value="HAMP"/>
    <property type="match status" value="1"/>
</dbReference>
<feature type="domain" description="HAMP" evidence="14">
    <location>
        <begin position="195"/>
        <end position="253"/>
    </location>
</feature>
<protein>
    <recommendedName>
        <fullName evidence="4">histidine kinase</fullName>
        <ecNumber evidence="4">2.7.13.3</ecNumber>
    </recommendedName>
</protein>
<dbReference type="InterPro" id="IPR036890">
    <property type="entry name" value="HATPase_C_sf"/>
</dbReference>